<organism evidence="2 3">
    <name type="scientific">Methanocorpusculum petauri</name>
    <dbReference type="NCBI Taxonomy" id="3002863"/>
    <lineage>
        <taxon>Archaea</taxon>
        <taxon>Methanobacteriati</taxon>
        <taxon>Methanobacteriota</taxon>
        <taxon>Stenosarchaea group</taxon>
        <taxon>Methanomicrobia</taxon>
        <taxon>Methanomicrobiales</taxon>
        <taxon>Methanocorpusculaceae</taxon>
        <taxon>Methanocorpusculum</taxon>
    </lineage>
</organism>
<feature type="transmembrane region" description="Helical" evidence="1">
    <location>
        <begin position="12"/>
        <end position="29"/>
    </location>
</feature>
<protein>
    <recommendedName>
        <fullName evidence="4">DUF4760 domain-containing protein</fullName>
    </recommendedName>
</protein>
<keyword evidence="3" id="KW-1185">Reference proteome</keyword>
<reference evidence="2" key="1">
    <citation type="submission" date="2022-12" db="EMBL/GenBank/DDBJ databases">
        <title>Isolation and characterisation of novel Methanocorpusculum spp. from native Australian herbivores indicates the genus is ancestrally host-associated.</title>
        <authorList>
            <person name="Volmer J.G."/>
            <person name="Soo R.M."/>
            <person name="Evans P.N."/>
            <person name="Hoedt E.C."/>
            <person name="Astorga Alsina A.L."/>
            <person name="Woodcroft B.J."/>
            <person name="Tyson G.W."/>
            <person name="Hugenholtz P."/>
            <person name="Morrison M."/>
        </authorList>
    </citation>
    <scope>NUCLEOTIDE SEQUENCE</scope>
    <source>
        <strain evidence="2">MG</strain>
    </source>
</reference>
<gene>
    <name evidence="2" type="ORF">O0S10_07235</name>
</gene>
<keyword evidence="1" id="KW-0812">Transmembrane</keyword>
<keyword evidence="1" id="KW-0472">Membrane</keyword>
<accession>A0ABT4IIV3</accession>
<name>A0ABT4IIV3_9EURY</name>
<comment type="caution">
    <text evidence="2">The sequence shown here is derived from an EMBL/GenBank/DDBJ whole genome shotgun (WGS) entry which is preliminary data.</text>
</comment>
<evidence type="ECO:0008006" key="4">
    <source>
        <dbReference type="Google" id="ProtNLM"/>
    </source>
</evidence>
<evidence type="ECO:0000313" key="3">
    <source>
        <dbReference type="Proteomes" id="UP001141422"/>
    </source>
</evidence>
<proteinExistence type="predicted"/>
<evidence type="ECO:0000256" key="1">
    <source>
        <dbReference type="SAM" id="Phobius"/>
    </source>
</evidence>
<dbReference type="Proteomes" id="UP001141422">
    <property type="component" value="Unassembled WGS sequence"/>
</dbReference>
<dbReference type="RefSeq" id="WP_268925213.1">
    <property type="nucleotide sequence ID" value="NZ_JAPTGB010000014.1"/>
</dbReference>
<evidence type="ECO:0000313" key="2">
    <source>
        <dbReference type="EMBL" id="MCZ0861018.1"/>
    </source>
</evidence>
<keyword evidence="1" id="KW-1133">Transmembrane helix</keyword>
<dbReference type="EMBL" id="JAPTGB010000014">
    <property type="protein sequence ID" value="MCZ0861018.1"/>
    <property type="molecule type" value="Genomic_DNA"/>
</dbReference>
<sequence length="194" mass="22723">MEGLFQSDVMSWAAIGISIILPSLIGIYVHHSNSKFQHSLDARLETYKSSLERTNYITKTEFNYEFGLYVELQSTLVDCFSAIEWLFPDGLIYTQPEPQILLKDAEDNLKKLTELIHKSRPFLNENVVNSYFEYLAMCKKQLSSYRHIYIMKMDLPVKEMECYNTTSTIRSKYNSLSEELGIYLSELKRREIIE</sequence>